<dbReference type="AlphaFoldDB" id="A0AB34PMX4"/>
<evidence type="ECO:0000256" key="2">
    <source>
        <dbReference type="ARBA" id="ARBA00022553"/>
    </source>
</evidence>
<dbReference type="PROSITE" id="PS50005">
    <property type="entry name" value="TPR"/>
    <property type="match status" value="1"/>
</dbReference>
<proteinExistence type="inferred from homology"/>
<sequence length="629" mass="69680">MSSDNFFIKNRTAIIVTALTAFSAAGAYYYYTQQQSTGGSNSSSKSNKSSSEEGNTSTSSSSSKKKKKSKKSKGSATPEPTNSTSSSTTTTTTTTTTSSSDSKSTSSKKIKYPINSEGLPELTSDIISKLSETEKEEWAMQLKEDGNQEFKNKNFKKAIEFYSAALELKQDPIYYSNRSACYAALDDHENVIKDTTEAINLKPDYTKCILRRATSFEVLEKYEDAMFDLTALTIYGGFSNKSIEQVLERVLRKHSIKIVESKPKKLILPSAATIGSFFGAFVEETEPEGINESHENEGVKALYTALQKINANTQNGYEEADELISKAVTELESAIESATELKPVLAIALEYLAAFQFLKNDPVSAAESIEKAISLKPRPRAYVFRALINADKSSYEAALKDFKTAEELDDKCPDIFYHLGQLFYLTGDLTNAEINFNKAKELHPDNVYAYIQLACITYKNGQIELANEKFTEAKLKFPTSPEVPNYYGEILADKGDIQGACKQFEIASRLQEKLDRFSVGALPLINEATVISRESLEKIGEAEELLTKACALDPKSELARISLAQIKLQKDEVDDAIVLFEESSDLARSIEEKIQATSFAEATKMQKRIKNDPILNNKIAELMRQSGAM</sequence>
<dbReference type="GO" id="GO:0005741">
    <property type="term" value="C:mitochondrial outer membrane"/>
    <property type="evidence" value="ECO:0007669"/>
    <property type="project" value="UniProtKB-SubCell"/>
</dbReference>
<keyword evidence="9 13" id="KW-0472">Membrane</keyword>
<dbReference type="PANTHER" id="PTHR46208">
    <property type="entry name" value="MITOCHONDRIAL IMPORT RECEPTOR SUBUNIT TOM70"/>
    <property type="match status" value="1"/>
</dbReference>
<dbReference type="Pfam" id="PF13414">
    <property type="entry name" value="TPR_11"/>
    <property type="match status" value="1"/>
</dbReference>
<dbReference type="GO" id="GO:0030943">
    <property type="term" value="F:mitochondrion targeting sequence binding"/>
    <property type="evidence" value="ECO:0007669"/>
    <property type="project" value="TreeGrafter"/>
</dbReference>
<evidence type="ECO:0000256" key="1">
    <source>
        <dbReference type="ARBA" id="ARBA00004572"/>
    </source>
</evidence>
<dbReference type="GO" id="GO:0008320">
    <property type="term" value="F:protein transmembrane transporter activity"/>
    <property type="evidence" value="ECO:0007669"/>
    <property type="project" value="TreeGrafter"/>
</dbReference>
<dbReference type="SMR" id="A0AB34PMX4"/>
<evidence type="ECO:0000256" key="12">
    <source>
        <dbReference type="SAM" id="MobiDB-lite"/>
    </source>
</evidence>
<accession>A0AB34PMX4</accession>
<dbReference type="PANTHER" id="PTHR46208:SF1">
    <property type="entry name" value="MITOCHONDRIAL IMPORT RECEPTOR SUBUNIT TOM70"/>
    <property type="match status" value="1"/>
</dbReference>
<dbReference type="EMBL" id="AJIX01000040">
    <property type="protein sequence ID" value="KGR05225.1"/>
    <property type="molecule type" value="Genomic_DNA"/>
</dbReference>
<dbReference type="InterPro" id="IPR019734">
    <property type="entry name" value="TPR_rpt"/>
</dbReference>
<feature type="repeat" description="TPR" evidence="11">
    <location>
        <begin position="413"/>
        <end position="446"/>
    </location>
</feature>
<keyword evidence="6 11" id="KW-0802">TPR repeat</keyword>
<keyword evidence="4" id="KW-0677">Repeat</keyword>
<evidence type="ECO:0000256" key="9">
    <source>
        <dbReference type="ARBA" id="ARBA00023136"/>
    </source>
</evidence>
<keyword evidence="3 13" id="KW-0812">Transmembrane</keyword>
<evidence type="ECO:0000256" key="4">
    <source>
        <dbReference type="ARBA" id="ARBA00022737"/>
    </source>
</evidence>
<keyword evidence="7 13" id="KW-1133">Transmembrane helix</keyword>
<feature type="compositionally biased region" description="Low complexity" evidence="12">
    <location>
        <begin position="34"/>
        <end position="62"/>
    </location>
</feature>
<evidence type="ECO:0000313" key="14">
    <source>
        <dbReference type="EMBL" id="KGR05225.1"/>
    </source>
</evidence>
<dbReference type="FunFam" id="1.25.40.10:FF:000374">
    <property type="entry name" value="Mitochondrial proteins import receptor"/>
    <property type="match status" value="1"/>
</dbReference>
<evidence type="ECO:0000256" key="10">
    <source>
        <dbReference type="ARBA" id="ARBA00038030"/>
    </source>
</evidence>
<name>A0AB34PMX4_CANAX</name>
<evidence type="ECO:0000256" key="5">
    <source>
        <dbReference type="ARBA" id="ARBA00022787"/>
    </source>
</evidence>
<feature type="compositionally biased region" description="Basic residues" evidence="12">
    <location>
        <begin position="63"/>
        <end position="73"/>
    </location>
</feature>
<evidence type="ECO:0000256" key="11">
    <source>
        <dbReference type="PROSITE-ProRule" id="PRU00339"/>
    </source>
</evidence>
<evidence type="ECO:0000256" key="3">
    <source>
        <dbReference type="ARBA" id="ARBA00022692"/>
    </source>
</evidence>
<feature type="region of interest" description="Disordered" evidence="12">
    <location>
        <begin position="34"/>
        <end position="109"/>
    </location>
</feature>
<evidence type="ECO:0000256" key="13">
    <source>
        <dbReference type="SAM" id="Phobius"/>
    </source>
</evidence>
<reference evidence="14 15" key="1">
    <citation type="submission" date="2013-12" db="EMBL/GenBank/DDBJ databases">
        <title>The Genome Sequence of Candida albicans P78048.</title>
        <authorList>
            <consortium name="The Broad Institute Genome Sequencing Platform"/>
            <consortium name="The Broad Institute Genome Sequencing Center for Infectious Disease"/>
            <person name="Cuomo C."/>
            <person name="Bennett R."/>
            <person name="Hirakawa M."/>
            <person name="Noverr M."/>
            <person name="Mitchell A."/>
            <person name="Young S.K."/>
            <person name="Zeng Q."/>
            <person name="Gargeya S."/>
            <person name="Fitzgerald M."/>
            <person name="Abouelleil A."/>
            <person name="Alvarado L."/>
            <person name="Berlin A.M."/>
            <person name="Chapman S.B."/>
            <person name="Dewar J."/>
            <person name="Goldberg J."/>
            <person name="Griggs A."/>
            <person name="Gujja S."/>
            <person name="Hansen M."/>
            <person name="Howarth C."/>
            <person name="Imamovic A."/>
            <person name="Larimer J."/>
            <person name="McCowan C."/>
            <person name="Murphy C."/>
            <person name="Pearson M."/>
            <person name="Priest M."/>
            <person name="Roberts A."/>
            <person name="Saif S."/>
            <person name="Shea T."/>
            <person name="Sykes S."/>
            <person name="Wortman J."/>
            <person name="Nusbaum C."/>
            <person name="Birren B."/>
        </authorList>
    </citation>
    <scope>NUCLEOTIDE SEQUENCE [LARGE SCALE GENOMIC DNA]</scope>
    <source>
        <strain evidence="14 15">P78048</strain>
    </source>
</reference>
<organism evidence="14 15">
    <name type="scientific">Candida albicans P78048</name>
    <dbReference type="NCBI Taxonomy" id="1094989"/>
    <lineage>
        <taxon>Eukaryota</taxon>
        <taxon>Fungi</taxon>
        <taxon>Dikarya</taxon>
        <taxon>Ascomycota</taxon>
        <taxon>Saccharomycotina</taxon>
        <taxon>Pichiomycetes</taxon>
        <taxon>Debaryomycetaceae</taxon>
        <taxon>Candida/Lodderomyces clade</taxon>
        <taxon>Candida</taxon>
    </lineage>
</organism>
<evidence type="ECO:0000313" key="15">
    <source>
        <dbReference type="Proteomes" id="UP000030161"/>
    </source>
</evidence>
<dbReference type="SUPFAM" id="SSF48452">
    <property type="entry name" value="TPR-like"/>
    <property type="match status" value="3"/>
</dbReference>
<comment type="subcellular location">
    <subcellularLocation>
        <location evidence="1">Mitochondrion outer membrane</location>
        <topology evidence="1">Single-pass membrane protein</topology>
    </subcellularLocation>
</comment>
<evidence type="ECO:0000256" key="7">
    <source>
        <dbReference type="ARBA" id="ARBA00022989"/>
    </source>
</evidence>
<comment type="similarity">
    <text evidence="10">Belongs to the Tom70 family.</text>
</comment>
<dbReference type="SMART" id="SM00028">
    <property type="entry name" value="TPR"/>
    <property type="match status" value="7"/>
</dbReference>
<comment type="caution">
    <text evidence="14">The sequence shown here is derived from an EMBL/GenBank/DDBJ whole genome shotgun (WGS) entry which is preliminary data.</text>
</comment>
<feature type="compositionally biased region" description="Low complexity" evidence="12">
    <location>
        <begin position="83"/>
        <end position="105"/>
    </location>
</feature>
<gene>
    <name evidence="14" type="ORF">MG3_05220</name>
</gene>
<keyword evidence="5" id="KW-1000">Mitochondrion outer membrane</keyword>
<dbReference type="GO" id="GO:0006626">
    <property type="term" value="P:protein targeting to mitochondrion"/>
    <property type="evidence" value="ECO:0007669"/>
    <property type="project" value="UniProtKB-ARBA"/>
</dbReference>
<evidence type="ECO:0000256" key="8">
    <source>
        <dbReference type="ARBA" id="ARBA00023128"/>
    </source>
</evidence>
<dbReference type="GO" id="GO:0045039">
    <property type="term" value="P:protein insertion into mitochondrial inner membrane"/>
    <property type="evidence" value="ECO:0007669"/>
    <property type="project" value="TreeGrafter"/>
</dbReference>
<dbReference type="InterPro" id="IPR011990">
    <property type="entry name" value="TPR-like_helical_dom_sf"/>
</dbReference>
<dbReference type="GO" id="GO:0030150">
    <property type="term" value="P:protein import into mitochondrial matrix"/>
    <property type="evidence" value="ECO:0007669"/>
    <property type="project" value="TreeGrafter"/>
</dbReference>
<keyword evidence="8" id="KW-0496">Mitochondrion</keyword>
<keyword evidence="2" id="KW-0597">Phosphoprotein</keyword>
<evidence type="ECO:0000256" key="6">
    <source>
        <dbReference type="ARBA" id="ARBA00022803"/>
    </source>
</evidence>
<protein>
    <submittedName>
        <fullName evidence="14">Uncharacterized protein</fullName>
    </submittedName>
</protein>
<dbReference type="Proteomes" id="UP000030161">
    <property type="component" value="Unassembled WGS sequence"/>
</dbReference>
<dbReference type="Gene3D" id="1.25.40.10">
    <property type="entry name" value="Tetratricopeptide repeat domain"/>
    <property type="match status" value="2"/>
</dbReference>
<dbReference type="FunFam" id="1.25.40.10:FF:000357">
    <property type="entry name" value="Mitochondrial proteins import receptor"/>
    <property type="match status" value="1"/>
</dbReference>
<feature type="transmembrane region" description="Helical" evidence="13">
    <location>
        <begin position="12"/>
        <end position="31"/>
    </location>
</feature>